<reference evidence="7" key="1">
    <citation type="submission" date="2020-04" db="EMBL/GenBank/DDBJ databases">
        <title>Deep metagenomics examines the oral microbiome during advanced dental caries in children, revealing novel taxa and co-occurrences with host molecules.</title>
        <authorList>
            <person name="Baker J.L."/>
            <person name="Morton J.T."/>
            <person name="Dinis M."/>
            <person name="Alvarez R."/>
            <person name="Tran N.C."/>
            <person name="Knight R."/>
            <person name="Edlund A."/>
        </authorList>
    </citation>
    <scope>NUCLEOTIDE SEQUENCE</scope>
    <source>
        <strain evidence="7">JCVI_34_bin.1</strain>
    </source>
</reference>
<keyword evidence="5 6" id="KW-0472">Membrane</keyword>
<feature type="transmembrane region" description="Helical" evidence="6">
    <location>
        <begin position="45"/>
        <end position="71"/>
    </location>
</feature>
<dbReference type="Proteomes" id="UP000704068">
    <property type="component" value="Unassembled WGS sequence"/>
</dbReference>
<dbReference type="GO" id="GO:0043190">
    <property type="term" value="C:ATP-binding cassette (ABC) transporter complex"/>
    <property type="evidence" value="ECO:0007669"/>
    <property type="project" value="TreeGrafter"/>
</dbReference>
<evidence type="ECO:0000256" key="3">
    <source>
        <dbReference type="ARBA" id="ARBA00022692"/>
    </source>
</evidence>
<comment type="subcellular location">
    <subcellularLocation>
        <location evidence="1">Cell membrane</location>
        <topology evidence="1">Multi-pass membrane protein</topology>
    </subcellularLocation>
</comment>
<feature type="transmembrane region" description="Helical" evidence="6">
    <location>
        <begin position="577"/>
        <end position="596"/>
    </location>
</feature>
<name>A0A929X0D3_9BACT</name>
<protein>
    <submittedName>
        <fullName evidence="7">YjgP/YjgQ family permease</fullName>
    </submittedName>
</protein>
<keyword evidence="3 6" id="KW-0812">Transmembrane</keyword>
<evidence type="ECO:0000256" key="4">
    <source>
        <dbReference type="ARBA" id="ARBA00022989"/>
    </source>
</evidence>
<gene>
    <name evidence="7" type="ORF">HXK21_06735</name>
</gene>
<keyword evidence="2" id="KW-1003">Cell membrane</keyword>
<dbReference type="PANTHER" id="PTHR33529:SF6">
    <property type="entry name" value="YJGP_YJGQ FAMILY PERMEASE"/>
    <property type="match status" value="1"/>
</dbReference>
<comment type="caution">
    <text evidence="7">The sequence shown here is derived from an EMBL/GenBank/DDBJ whole genome shotgun (WGS) entry which is preliminary data.</text>
</comment>
<dbReference type="InterPro" id="IPR005495">
    <property type="entry name" value="LptG/LptF_permease"/>
</dbReference>
<dbReference type="EMBL" id="JABZGR010000020">
    <property type="protein sequence ID" value="MBF0970721.1"/>
    <property type="molecule type" value="Genomic_DNA"/>
</dbReference>
<proteinExistence type="predicted"/>
<organism evidence="7 8">
    <name type="scientific">Alloprevotella tannerae</name>
    <dbReference type="NCBI Taxonomy" id="76122"/>
    <lineage>
        <taxon>Bacteria</taxon>
        <taxon>Pseudomonadati</taxon>
        <taxon>Bacteroidota</taxon>
        <taxon>Bacteroidia</taxon>
        <taxon>Bacteroidales</taxon>
        <taxon>Prevotellaceae</taxon>
        <taxon>Alloprevotella</taxon>
    </lineage>
</organism>
<evidence type="ECO:0000256" key="1">
    <source>
        <dbReference type="ARBA" id="ARBA00004651"/>
    </source>
</evidence>
<feature type="transmembrane region" description="Helical" evidence="6">
    <location>
        <begin position="6"/>
        <end position="25"/>
    </location>
</feature>
<feature type="transmembrane region" description="Helical" evidence="6">
    <location>
        <begin position="424"/>
        <end position="447"/>
    </location>
</feature>
<feature type="transmembrane region" description="Helical" evidence="6">
    <location>
        <begin position="395"/>
        <end position="412"/>
    </location>
</feature>
<evidence type="ECO:0000313" key="7">
    <source>
        <dbReference type="EMBL" id="MBF0970721.1"/>
    </source>
</evidence>
<accession>A0A929X0D3</accession>
<evidence type="ECO:0000256" key="2">
    <source>
        <dbReference type="ARBA" id="ARBA00022475"/>
    </source>
</evidence>
<dbReference type="GO" id="GO:0015920">
    <property type="term" value="P:lipopolysaccharide transport"/>
    <property type="evidence" value="ECO:0007669"/>
    <property type="project" value="TreeGrafter"/>
</dbReference>
<evidence type="ECO:0000256" key="6">
    <source>
        <dbReference type="SAM" id="Phobius"/>
    </source>
</evidence>
<sequence length="649" mass="73307">MGNFLLIFSGSFFITLFVLMMQFTWRYVDEIVGKGITMDILGQFYWYMAITMVPMALPLAVLLASLISFGNMGERLELLAMKAAGVSLLRIMRPLAVLVIGLAGVSFYFQNRAALDAQKNLTSLLWSLRETSPALEIPEGVFYGKINNFSLYVERKDVATGKLYNVMIYKTDQGFDKAQIVVADSGRLEVTNDKEHLIFDIWNGEQFENLQVGGAQAALNTKGVPYDRETFQYKRFIIDFNSNFEKQDAEQWSGSAITKNLKQLSASIDSMNTALDSIGLANYKQGKQTAYYCPPLRPQHAAALKQMSKGAKLDFDTIMARMSADKRVQTIRAAAASAAAYASELEWKSLTTEEGDKSVRSHRIQWHQKFTMSIACIFFFFIGAPLGAIIRKGGLGMPTIIAVILFIFYYIINTSGMKMARDGAWNMIFGMWVSTVVLTPLGCFLTYKANNDSVVFNADVYAALFKRLLGLRSKRNITRKEVIIETPDYAALLEQIADLEQICKAYAAHKRLYAAPSYIRAFFKSRPDHAAEDIQQRVEQLVEELSNSDRREILYRLNQLPLIYARAHTSPFENKRLNVLCGALLPVGFIMWLRIWRFRLRLHKDMKQITAVCSELSPLVAKAAGKEATSYDLLTSKQNPSNQYNNHDE</sequence>
<evidence type="ECO:0000256" key="5">
    <source>
        <dbReference type="ARBA" id="ARBA00023136"/>
    </source>
</evidence>
<keyword evidence="4 6" id="KW-1133">Transmembrane helix</keyword>
<feature type="transmembrane region" description="Helical" evidence="6">
    <location>
        <begin position="370"/>
        <end position="389"/>
    </location>
</feature>
<feature type="transmembrane region" description="Helical" evidence="6">
    <location>
        <begin position="91"/>
        <end position="109"/>
    </location>
</feature>
<dbReference type="Pfam" id="PF03739">
    <property type="entry name" value="LptF_LptG"/>
    <property type="match status" value="1"/>
</dbReference>
<dbReference type="AlphaFoldDB" id="A0A929X0D3"/>
<evidence type="ECO:0000313" key="8">
    <source>
        <dbReference type="Proteomes" id="UP000704068"/>
    </source>
</evidence>
<dbReference type="PANTHER" id="PTHR33529">
    <property type="entry name" value="SLR0882 PROTEIN-RELATED"/>
    <property type="match status" value="1"/>
</dbReference>